<dbReference type="PROSITE" id="PS50937">
    <property type="entry name" value="HTH_MERR_2"/>
    <property type="match status" value="1"/>
</dbReference>
<evidence type="ECO:0000313" key="8">
    <source>
        <dbReference type="Proteomes" id="UP000772196"/>
    </source>
</evidence>
<dbReference type="EMBL" id="JAAWWP010000002">
    <property type="protein sequence ID" value="NKI40704.1"/>
    <property type="molecule type" value="Genomic_DNA"/>
</dbReference>
<evidence type="ECO:0000256" key="5">
    <source>
        <dbReference type="SAM" id="MobiDB-lite"/>
    </source>
</evidence>
<evidence type="ECO:0000259" key="6">
    <source>
        <dbReference type="PROSITE" id="PS50937"/>
    </source>
</evidence>
<name>A0ABX1GX85_9ACTN</name>
<organism evidence="7 8">
    <name type="scientific">Streptomyces physcomitrii</name>
    <dbReference type="NCBI Taxonomy" id="2724184"/>
    <lineage>
        <taxon>Bacteria</taxon>
        <taxon>Bacillati</taxon>
        <taxon>Actinomycetota</taxon>
        <taxon>Actinomycetes</taxon>
        <taxon>Kitasatosporales</taxon>
        <taxon>Streptomycetaceae</taxon>
        <taxon>Streptomyces</taxon>
    </lineage>
</organism>
<dbReference type="RefSeq" id="WP_168536332.1">
    <property type="nucleotide sequence ID" value="NZ_JAAWWP010000002.1"/>
</dbReference>
<dbReference type="SUPFAM" id="SSF46955">
    <property type="entry name" value="Putative DNA-binding domain"/>
    <property type="match status" value="1"/>
</dbReference>
<dbReference type="InterPro" id="IPR047057">
    <property type="entry name" value="MerR_fam"/>
</dbReference>
<comment type="caution">
    <text evidence="7">The sequence shown here is derived from an EMBL/GenBank/DDBJ whole genome shotgun (WGS) entry which is preliminary data.</text>
</comment>
<proteinExistence type="predicted"/>
<dbReference type="InterPro" id="IPR009061">
    <property type="entry name" value="DNA-bd_dom_put_sf"/>
</dbReference>
<dbReference type="Proteomes" id="UP000772196">
    <property type="component" value="Unassembled WGS sequence"/>
</dbReference>
<evidence type="ECO:0000313" key="7">
    <source>
        <dbReference type="EMBL" id="NKI40704.1"/>
    </source>
</evidence>
<gene>
    <name evidence="7" type="ORF">HFV08_05470</name>
</gene>
<dbReference type="PRINTS" id="PR00040">
    <property type="entry name" value="HTHMERR"/>
</dbReference>
<keyword evidence="8" id="KW-1185">Reference proteome</keyword>
<keyword evidence="1" id="KW-0678">Repressor</keyword>
<evidence type="ECO:0000256" key="4">
    <source>
        <dbReference type="ARBA" id="ARBA00023163"/>
    </source>
</evidence>
<keyword evidence="3" id="KW-0238">DNA-binding</keyword>
<evidence type="ECO:0000256" key="2">
    <source>
        <dbReference type="ARBA" id="ARBA00023015"/>
    </source>
</evidence>
<evidence type="ECO:0000256" key="3">
    <source>
        <dbReference type="ARBA" id="ARBA00023125"/>
    </source>
</evidence>
<keyword evidence="4" id="KW-0804">Transcription</keyword>
<reference evidence="7 8" key="1">
    <citation type="submission" date="2020-04" db="EMBL/GenBank/DDBJ databases">
        <title>Phylogenetic Diversity and Antibacterial Activity against Ralstonia solanacearum of Endophytic Actinomycete Isolated from Moss.</title>
        <authorList>
            <person name="Zhuang X."/>
        </authorList>
    </citation>
    <scope>NUCLEOTIDE SEQUENCE [LARGE SCALE GENOMIC DNA]</scope>
    <source>
        <strain evidence="7 8">LD120</strain>
    </source>
</reference>
<evidence type="ECO:0000256" key="1">
    <source>
        <dbReference type="ARBA" id="ARBA00022491"/>
    </source>
</evidence>
<feature type="region of interest" description="Disordered" evidence="5">
    <location>
        <begin position="127"/>
        <end position="154"/>
    </location>
</feature>
<dbReference type="PANTHER" id="PTHR30204:SF69">
    <property type="entry name" value="MERR-FAMILY TRANSCRIPTIONAL REGULATOR"/>
    <property type="match status" value="1"/>
</dbReference>
<feature type="domain" description="HTH merR-type" evidence="6">
    <location>
        <begin position="3"/>
        <end position="71"/>
    </location>
</feature>
<dbReference type="InterPro" id="IPR000551">
    <property type="entry name" value="MerR-type_HTH_dom"/>
</dbReference>
<accession>A0ABX1GX85</accession>
<dbReference type="SMART" id="SM00422">
    <property type="entry name" value="HTH_MERR"/>
    <property type="match status" value="1"/>
</dbReference>
<sequence>MSTLRISQLAERTGFPASTLRFYEGAGLLSPGRTAAGYRVYGEESVERLGFIRAAKNLGLPLEEIAEVLGVRASGTCAEVRTELRPRIAARLVGSREQVAELGLLVADLERTLDHLDALPDSGEPCTSDCCPGHPSPVEAEAEGGEGDGGDREAASCGCGGEAGGADQAERWREAPVACALTGAAREERAERWREAVRGAVRLPLAEGLRLTLPAARTAELAALAAEEQRCCPFFDFRLHLDGPELHVEVRAPQEGTEVLEELFGPGT</sequence>
<dbReference type="Gene3D" id="1.10.1660.10">
    <property type="match status" value="1"/>
</dbReference>
<dbReference type="PANTHER" id="PTHR30204">
    <property type="entry name" value="REDOX-CYCLING DRUG-SENSING TRANSCRIPTIONAL ACTIVATOR SOXR"/>
    <property type="match status" value="1"/>
</dbReference>
<dbReference type="Pfam" id="PF13411">
    <property type="entry name" value="MerR_1"/>
    <property type="match status" value="1"/>
</dbReference>
<protein>
    <submittedName>
        <fullName evidence="7">MerR family transcriptional regulator</fullName>
    </submittedName>
</protein>
<keyword evidence="2" id="KW-0805">Transcription regulation</keyword>